<dbReference type="AlphaFoldDB" id="A0A0B6YEF6"/>
<name>A0A0B6YEF6_9EUPU</name>
<dbReference type="EMBL" id="HACG01007733">
    <property type="protein sequence ID" value="CEK54598.1"/>
    <property type="molecule type" value="Transcribed_RNA"/>
</dbReference>
<gene>
    <name evidence="1" type="primary">ORF23211</name>
</gene>
<accession>A0A0B6YEF6</accession>
<organism evidence="1">
    <name type="scientific">Arion vulgaris</name>
    <dbReference type="NCBI Taxonomy" id="1028688"/>
    <lineage>
        <taxon>Eukaryota</taxon>
        <taxon>Metazoa</taxon>
        <taxon>Spiralia</taxon>
        <taxon>Lophotrochozoa</taxon>
        <taxon>Mollusca</taxon>
        <taxon>Gastropoda</taxon>
        <taxon>Heterobranchia</taxon>
        <taxon>Euthyneura</taxon>
        <taxon>Panpulmonata</taxon>
        <taxon>Eupulmonata</taxon>
        <taxon>Stylommatophora</taxon>
        <taxon>Helicina</taxon>
        <taxon>Arionoidea</taxon>
        <taxon>Arionidae</taxon>
        <taxon>Arion</taxon>
    </lineage>
</organism>
<feature type="non-terminal residue" evidence="1">
    <location>
        <position position="113"/>
    </location>
</feature>
<reference evidence="1" key="1">
    <citation type="submission" date="2014-12" db="EMBL/GenBank/DDBJ databases">
        <title>Insight into the proteome of Arion vulgaris.</title>
        <authorList>
            <person name="Aradska J."/>
            <person name="Bulat T."/>
            <person name="Smidak R."/>
            <person name="Sarate P."/>
            <person name="Gangsoo J."/>
            <person name="Sialana F."/>
            <person name="Bilban M."/>
            <person name="Lubec G."/>
        </authorList>
    </citation>
    <scope>NUCLEOTIDE SEQUENCE</scope>
    <source>
        <tissue evidence="1">Skin</tissue>
    </source>
</reference>
<feature type="non-terminal residue" evidence="1">
    <location>
        <position position="1"/>
    </location>
</feature>
<protein>
    <submittedName>
        <fullName evidence="1">Uncharacterized protein</fullName>
    </submittedName>
</protein>
<proteinExistence type="predicted"/>
<sequence>RCELAPLSDELGSPITESTCLYETDPTMYLTALEDTLSQSKPYRKTKQNKNCHAERDINFHMQYKSGIESKTKDNSELDKENVSLGNVTTKIRTQPSKAPIKPATFHYKADLD</sequence>
<evidence type="ECO:0000313" key="1">
    <source>
        <dbReference type="EMBL" id="CEK54598.1"/>
    </source>
</evidence>